<proteinExistence type="predicted"/>
<gene>
    <name evidence="1" type="ORF">METZ01_LOCUS503712</name>
</gene>
<evidence type="ECO:0000313" key="1">
    <source>
        <dbReference type="EMBL" id="SVE50858.1"/>
    </source>
</evidence>
<dbReference type="AlphaFoldDB" id="A0A383E418"/>
<reference evidence="1" key="1">
    <citation type="submission" date="2018-05" db="EMBL/GenBank/DDBJ databases">
        <authorList>
            <person name="Lanie J.A."/>
            <person name="Ng W.-L."/>
            <person name="Kazmierczak K.M."/>
            <person name="Andrzejewski T.M."/>
            <person name="Davidsen T.M."/>
            <person name="Wayne K.J."/>
            <person name="Tettelin H."/>
            <person name="Glass J.I."/>
            <person name="Rusch D."/>
            <person name="Podicherti R."/>
            <person name="Tsui H.-C.T."/>
            <person name="Winkler M.E."/>
        </authorList>
    </citation>
    <scope>NUCLEOTIDE SEQUENCE</scope>
</reference>
<accession>A0A383E418</accession>
<organism evidence="1">
    <name type="scientific">marine metagenome</name>
    <dbReference type="NCBI Taxonomy" id="408172"/>
    <lineage>
        <taxon>unclassified sequences</taxon>
        <taxon>metagenomes</taxon>
        <taxon>ecological metagenomes</taxon>
    </lineage>
</organism>
<dbReference type="InterPro" id="IPR011042">
    <property type="entry name" value="6-blade_b-propeller_TolB-like"/>
</dbReference>
<dbReference type="SUPFAM" id="SSF63825">
    <property type="entry name" value="YWTD domain"/>
    <property type="match status" value="1"/>
</dbReference>
<protein>
    <submittedName>
        <fullName evidence="1">Uncharacterized protein</fullName>
    </submittedName>
</protein>
<feature type="non-terminal residue" evidence="1">
    <location>
        <position position="182"/>
    </location>
</feature>
<sequence length="182" mass="20436">MMKLFHRTLNMALSTALLTLIGVMFAQAADQPPCDNEDEAKIYWTENANKVRYMRVGCKATGSKKIRWNKTPPGIENVVKGIGAGNNLRQIAVDAKHVFWTDMKNHRIMRASLDPPNDNVVNSCAPPWDNCSAIVEGKNIIKPVGLAVEPDPDPDLDTDQEPGMDLDWIYWSDQSTREIWKA</sequence>
<dbReference type="Gene3D" id="2.120.10.30">
    <property type="entry name" value="TolB, C-terminal domain"/>
    <property type="match status" value="1"/>
</dbReference>
<name>A0A383E418_9ZZZZ</name>
<dbReference type="EMBL" id="UINC01222187">
    <property type="protein sequence ID" value="SVE50858.1"/>
    <property type="molecule type" value="Genomic_DNA"/>
</dbReference>